<feature type="domain" description="HAMP" evidence="12">
    <location>
        <begin position="159"/>
        <end position="212"/>
    </location>
</feature>
<dbReference type="SUPFAM" id="SSF47384">
    <property type="entry name" value="Homodimeric domain of signal transducing histidine kinase"/>
    <property type="match status" value="1"/>
</dbReference>
<keyword evidence="6" id="KW-0812">Transmembrane</keyword>
<sequence length="445" mass="47198">MTVRVRVTLAAVLVVGLALVAGALVLVALLGSVLTDQVCADARERASQLAMGDGAVNSSRPGEIVQWADRSGAVVGTPAGPQLADPGPRCVKVEPAGYNEDFVFAASPTRGSGQEAARVIVGRPLVDVGDSTGFVTRALAVGLPVMLLIVGGVTWVVAGRTLAPVAAIRREVDEISAAELHRRVPAVHSGDEIGRLAATMNRMLDRLEQAQDSQRRFVSHASHELRSPIASIRQHVEVALAHPDRSSLAELAGTVLAENLRIQRLVDDLLLLARADEQVLQLHRGPVDLDDLLFDEARRLRTATKLEIDSTAVSAIQMLGDEASLRRLILNLGENAARYAESRISLGLQYSSRADVPMPASDGSHVLLTVADDGPGIPAPDRVRVFDRFVRLTTARTRDEGGSGLGLAIVAEIVRAHDGTVRITETPSGGTTVQVRLPVDSASVQ</sequence>
<comment type="subcellular location">
    <subcellularLocation>
        <location evidence="2">Cell membrane</location>
    </subcellularLocation>
</comment>
<dbReference type="Pfam" id="PF00672">
    <property type="entry name" value="HAMP"/>
    <property type="match status" value="1"/>
</dbReference>
<dbReference type="EMBL" id="BAAAHK010000009">
    <property type="protein sequence ID" value="GAA0947157.1"/>
    <property type="molecule type" value="Genomic_DNA"/>
</dbReference>
<dbReference type="RefSeq" id="WP_343972988.1">
    <property type="nucleotide sequence ID" value="NZ_BAAAHK010000009.1"/>
</dbReference>
<keyword evidence="9" id="KW-0902">Two-component regulatory system</keyword>
<evidence type="ECO:0000256" key="10">
    <source>
        <dbReference type="ARBA" id="ARBA00023136"/>
    </source>
</evidence>
<keyword evidence="7" id="KW-0418">Kinase</keyword>
<feature type="domain" description="Histidine kinase" evidence="11">
    <location>
        <begin position="220"/>
        <end position="441"/>
    </location>
</feature>
<evidence type="ECO:0000256" key="6">
    <source>
        <dbReference type="ARBA" id="ARBA00022692"/>
    </source>
</evidence>
<dbReference type="PRINTS" id="PR00344">
    <property type="entry name" value="BCTRLSENSOR"/>
</dbReference>
<keyword evidence="8" id="KW-1133">Transmembrane helix</keyword>
<dbReference type="InterPro" id="IPR036097">
    <property type="entry name" value="HisK_dim/P_sf"/>
</dbReference>
<dbReference type="Proteomes" id="UP001500542">
    <property type="component" value="Unassembled WGS sequence"/>
</dbReference>
<dbReference type="PROSITE" id="PS50109">
    <property type="entry name" value="HIS_KIN"/>
    <property type="match status" value="1"/>
</dbReference>
<dbReference type="Pfam" id="PF02518">
    <property type="entry name" value="HATPase_c"/>
    <property type="match status" value="1"/>
</dbReference>
<dbReference type="SUPFAM" id="SSF55874">
    <property type="entry name" value="ATPase domain of HSP90 chaperone/DNA topoisomerase II/histidine kinase"/>
    <property type="match status" value="1"/>
</dbReference>
<dbReference type="InterPro" id="IPR003661">
    <property type="entry name" value="HisK_dim/P_dom"/>
</dbReference>
<evidence type="ECO:0000256" key="9">
    <source>
        <dbReference type="ARBA" id="ARBA00023012"/>
    </source>
</evidence>
<dbReference type="InterPro" id="IPR005467">
    <property type="entry name" value="His_kinase_dom"/>
</dbReference>
<dbReference type="Gene3D" id="6.10.340.10">
    <property type="match status" value="1"/>
</dbReference>
<dbReference type="CDD" id="cd00082">
    <property type="entry name" value="HisKA"/>
    <property type="match status" value="1"/>
</dbReference>
<keyword evidence="10" id="KW-0472">Membrane</keyword>
<dbReference type="InterPro" id="IPR003660">
    <property type="entry name" value="HAMP_dom"/>
</dbReference>
<organism evidence="13 14">
    <name type="scientific">Kribbella koreensis</name>
    <dbReference type="NCBI Taxonomy" id="57909"/>
    <lineage>
        <taxon>Bacteria</taxon>
        <taxon>Bacillati</taxon>
        <taxon>Actinomycetota</taxon>
        <taxon>Actinomycetes</taxon>
        <taxon>Propionibacteriales</taxon>
        <taxon>Kribbellaceae</taxon>
        <taxon>Kribbella</taxon>
    </lineage>
</organism>
<accession>A0ABP4BBU3</accession>
<dbReference type="Gene3D" id="3.30.565.10">
    <property type="entry name" value="Histidine kinase-like ATPase, C-terminal domain"/>
    <property type="match status" value="1"/>
</dbReference>
<evidence type="ECO:0000313" key="13">
    <source>
        <dbReference type="EMBL" id="GAA0947157.1"/>
    </source>
</evidence>
<dbReference type="SMART" id="SM00387">
    <property type="entry name" value="HATPase_c"/>
    <property type="match status" value="1"/>
</dbReference>
<evidence type="ECO:0000256" key="8">
    <source>
        <dbReference type="ARBA" id="ARBA00022989"/>
    </source>
</evidence>
<dbReference type="InterPro" id="IPR050428">
    <property type="entry name" value="TCS_sensor_his_kinase"/>
</dbReference>
<keyword evidence="5" id="KW-0808">Transferase</keyword>
<keyword evidence="4" id="KW-0597">Phosphoprotein</keyword>
<evidence type="ECO:0000256" key="2">
    <source>
        <dbReference type="ARBA" id="ARBA00004236"/>
    </source>
</evidence>
<evidence type="ECO:0000256" key="7">
    <source>
        <dbReference type="ARBA" id="ARBA00022777"/>
    </source>
</evidence>
<dbReference type="PANTHER" id="PTHR45436:SF5">
    <property type="entry name" value="SENSOR HISTIDINE KINASE TRCS"/>
    <property type="match status" value="1"/>
</dbReference>
<dbReference type="PANTHER" id="PTHR45436">
    <property type="entry name" value="SENSOR HISTIDINE KINASE YKOH"/>
    <property type="match status" value="1"/>
</dbReference>
<keyword evidence="14" id="KW-1185">Reference proteome</keyword>
<evidence type="ECO:0000313" key="14">
    <source>
        <dbReference type="Proteomes" id="UP001500542"/>
    </source>
</evidence>
<comment type="caution">
    <text evidence="13">The sequence shown here is derived from an EMBL/GenBank/DDBJ whole genome shotgun (WGS) entry which is preliminary data.</text>
</comment>
<dbReference type="CDD" id="cd06225">
    <property type="entry name" value="HAMP"/>
    <property type="match status" value="1"/>
</dbReference>
<evidence type="ECO:0000256" key="3">
    <source>
        <dbReference type="ARBA" id="ARBA00012438"/>
    </source>
</evidence>
<evidence type="ECO:0000256" key="1">
    <source>
        <dbReference type="ARBA" id="ARBA00000085"/>
    </source>
</evidence>
<proteinExistence type="predicted"/>
<dbReference type="InterPro" id="IPR036890">
    <property type="entry name" value="HATPase_C_sf"/>
</dbReference>
<dbReference type="SUPFAM" id="SSF158472">
    <property type="entry name" value="HAMP domain-like"/>
    <property type="match status" value="1"/>
</dbReference>
<name>A0ABP4BBU3_9ACTN</name>
<dbReference type="Gene3D" id="1.10.287.130">
    <property type="match status" value="1"/>
</dbReference>
<dbReference type="Pfam" id="PF00512">
    <property type="entry name" value="HisKA"/>
    <property type="match status" value="1"/>
</dbReference>
<dbReference type="SMART" id="SM00304">
    <property type="entry name" value="HAMP"/>
    <property type="match status" value="1"/>
</dbReference>
<dbReference type="EC" id="2.7.13.3" evidence="3"/>
<evidence type="ECO:0000256" key="5">
    <source>
        <dbReference type="ARBA" id="ARBA00022679"/>
    </source>
</evidence>
<gene>
    <name evidence="13" type="ORF">GCM10009554_43770</name>
</gene>
<evidence type="ECO:0000256" key="4">
    <source>
        <dbReference type="ARBA" id="ARBA00022553"/>
    </source>
</evidence>
<dbReference type="SMART" id="SM00388">
    <property type="entry name" value="HisKA"/>
    <property type="match status" value="1"/>
</dbReference>
<evidence type="ECO:0000259" key="11">
    <source>
        <dbReference type="PROSITE" id="PS50109"/>
    </source>
</evidence>
<dbReference type="CDD" id="cd00075">
    <property type="entry name" value="HATPase"/>
    <property type="match status" value="1"/>
</dbReference>
<evidence type="ECO:0000259" key="12">
    <source>
        <dbReference type="PROSITE" id="PS50885"/>
    </source>
</evidence>
<dbReference type="InterPro" id="IPR003594">
    <property type="entry name" value="HATPase_dom"/>
</dbReference>
<comment type="catalytic activity">
    <reaction evidence="1">
        <text>ATP + protein L-histidine = ADP + protein N-phospho-L-histidine.</text>
        <dbReference type="EC" id="2.7.13.3"/>
    </reaction>
</comment>
<dbReference type="InterPro" id="IPR004358">
    <property type="entry name" value="Sig_transdc_His_kin-like_C"/>
</dbReference>
<reference evidence="14" key="1">
    <citation type="journal article" date="2019" name="Int. J. Syst. Evol. Microbiol.">
        <title>The Global Catalogue of Microorganisms (GCM) 10K type strain sequencing project: providing services to taxonomists for standard genome sequencing and annotation.</title>
        <authorList>
            <consortium name="The Broad Institute Genomics Platform"/>
            <consortium name="The Broad Institute Genome Sequencing Center for Infectious Disease"/>
            <person name="Wu L."/>
            <person name="Ma J."/>
        </authorList>
    </citation>
    <scope>NUCLEOTIDE SEQUENCE [LARGE SCALE GENOMIC DNA]</scope>
    <source>
        <strain evidence="14">JCM 10977</strain>
    </source>
</reference>
<dbReference type="PROSITE" id="PS50885">
    <property type="entry name" value="HAMP"/>
    <property type="match status" value="1"/>
</dbReference>
<protein>
    <recommendedName>
        <fullName evidence="3">histidine kinase</fullName>
        <ecNumber evidence="3">2.7.13.3</ecNumber>
    </recommendedName>
</protein>